<gene>
    <name evidence="8" type="ORF">C0Q70_17572</name>
</gene>
<keyword evidence="9" id="KW-1185">Reference proteome</keyword>
<dbReference type="InterPro" id="IPR047153">
    <property type="entry name" value="TRIM45/56/19-like"/>
</dbReference>
<dbReference type="InterPro" id="IPR017907">
    <property type="entry name" value="Znf_RING_CS"/>
</dbReference>
<evidence type="ECO:0008006" key="10">
    <source>
        <dbReference type="Google" id="ProtNLM"/>
    </source>
</evidence>
<dbReference type="PANTHER" id="PTHR25462:SF296">
    <property type="entry name" value="MEIOTIC P26, ISOFORM F"/>
    <property type="match status" value="1"/>
</dbReference>
<dbReference type="PROSITE" id="PS50119">
    <property type="entry name" value="ZF_BBOX"/>
    <property type="match status" value="1"/>
</dbReference>
<keyword evidence="3" id="KW-0862">Zinc</keyword>
<evidence type="ECO:0000256" key="5">
    <source>
        <dbReference type="SAM" id="MobiDB-lite"/>
    </source>
</evidence>
<keyword evidence="1" id="KW-0479">Metal-binding</keyword>
<evidence type="ECO:0000256" key="4">
    <source>
        <dbReference type="PROSITE-ProRule" id="PRU00024"/>
    </source>
</evidence>
<organism evidence="8 9">
    <name type="scientific">Pomacea canaliculata</name>
    <name type="common">Golden apple snail</name>
    <dbReference type="NCBI Taxonomy" id="400727"/>
    <lineage>
        <taxon>Eukaryota</taxon>
        <taxon>Metazoa</taxon>
        <taxon>Spiralia</taxon>
        <taxon>Lophotrochozoa</taxon>
        <taxon>Mollusca</taxon>
        <taxon>Gastropoda</taxon>
        <taxon>Caenogastropoda</taxon>
        <taxon>Architaenioglossa</taxon>
        <taxon>Ampullarioidea</taxon>
        <taxon>Ampullariidae</taxon>
        <taxon>Pomacea</taxon>
    </lineage>
</organism>
<evidence type="ECO:0000256" key="3">
    <source>
        <dbReference type="ARBA" id="ARBA00022833"/>
    </source>
</evidence>
<dbReference type="SUPFAM" id="SSF57850">
    <property type="entry name" value="RING/U-box"/>
    <property type="match status" value="1"/>
</dbReference>
<dbReference type="SUPFAM" id="SSF57863">
    <property type="entry name" value="ArfGap/RecO-like zinc finger"/>
    <property type="match status" value="1"/>
</dbReference>
<evidence type="ECO:0000259" key="6">
    <source>
        <dbReference type="PROSITE" id="PS50089"/>
    </source>
</evidence>
<dbReference type="Pfam" id="PF00097">
    <property type="entry name" value="zf-C3HC4"/>
    <property type="match status" value="1"/>
</dbReference>
<dbReference type="EMBL" id="PZQS01000011">
    <property type="protein sequence ID" value="PVD21771.1"/>
    <property type="molecule type" value="Genomic_DNA"/>
</dbReference>
<comment type="caution">
    <text evidence="8">The sequence shown here is derived from an EMBL/GenBank/DDBJ whole genome shotgun (WGS) entry which is preliminary data.</text>
</comment>
<accession>A0A2T7NKU1</accession>
<dbReference type="InterPro" id="IPR013083">
    <property type="entry name" value="Znf_RING/FYVE/PHD"/>
</dbReference>
<evidence type="ECO:0000256" key="2">
    <source>
        <dbReference type="ARBA" id="ARBA00022771"/>
    </source>
</evidence>
<dbReference type="AlphaFoldDB" id="A0A2T7NKU1"/>
<dbReference type="CDD" id="cd19757">
    <property type="entry name" value="Bbox1"/>
    <property type="match status" value="1"/>
</dbReference>
<dbReference type="GO" id="GO:0008270">
    <property type="term" value="F:zinc ion binding"/>
    <property type="evidence" value="ECO:0007669"/>
    <property type="project" value="UniProtKB-KW"/>
</dbReference>
<dbReference type="SMART" id="SM00184">
    <property type="entry name" value="RING"/>
    <property type="match status" value="1"/>
</dbReference>
<proteinExistence type="predicted"/>
<dbReference type="InterPro" id="IPR001841">
    <property type="entry name" value="Znf_RING"/>
</dbReference>
<dbReference type="Pfam" id="PF00643">
    <property type="entry name" value="zf-B_box"/>
    <property type="match status" value="1"/>
</dbReference>
<dbReference type="PROSITE" id="PS50089">
    <property type="entry name" value="ZF_RING_2"/>
    <property type="match status" value="1"/>
</dbReference>
<dbReference type="InterPro" id="IPR000315">
    <property type="entry name" value="Znf_B-box"/>
</dbReference>
<feature type="domain" description="RING-type" evidence="6">
    <location>
        <begin position="13"/>
        <end position="53"/>
    </location>
</feature>
<dbReference type="OrthoDB" id="10066958at2759"/>
<feature type="domain" description="B box-type" evidence="7">
    <location>
        <begin position="91"/>
        <end position="137"/>
    </location>
</feature>
<dbReference type="PANTHER" id="PTHR25462">
    <property type="entry name" value="BONUS, ISOFORM C-RELATED"/>
    <property type="match status" value="1"/>
</dbReference>
<dbReference type="PROSITE" id="PS00518">
    <property type="entry name" value="ZF_RING_1"/>
    <property type="match status" value="1"/>
</dbReference>
<dbReference type="Gene3D" id="3.30.40.10">
    <property type="entry name" value="Zinc/RING finger domain, C3HC4 (zinc finger)"/>
    <property type="match status" value="1"/>
</dbReference>
<evidence type="ECO:0000313" key="8">
    <source>
        <dbReference type="EMBL" id="PVD21771.1"/>
    </source>
</evidence>
<dbReference type="InterPro" id="IPR037278">
    <property type="entry name" value="ARFGAP/RecO"/>
</dbReference>
<dbReference type="Proteomes" id="UP000245119">
    <property type="component" value="Linkage Group LG11"/>
</dbReference>
<evidence type="ECO:0000259" key="7">
    <source>
        <dbReference type="PROSITE" id="PS50119"/>
    </source>
</evidence>
<feature type="region of interest" description="Disordered" evidence="5">
    <location>
        <begin position="156"/>
        <end position="178"/>
    </location>
</feature>
<evidence type="ECO:0000256" key="1">
    <source>
        <dbReference type="ARBA" id="ARBA00022723"/>
    </source>
</evidence>
<reference evidence="8 9" key="1">
    <citation type="submission" date="2018-04" db="EMBL/GenBank/DDBJ databases">
        <title>The genome of golden apple snail Pomacea canaliculata provides insight into stress tolerance and invasive adaptation.</title>
        <authorList>
            <person name="Liu C."/>
            <person name="Liu B."/>
            <person name="Ren Y."/>
            <person name="Zhang Y."/>
            <person name="Wang H."/>
            <person name="Li S."/>
            <person name="Jiang F."/>
            <person name="Yin L."/>
            <person name="Zhang G."/>
            <person name="Qian W."/>
            <person name="Fan W."/>
        </authorList>
    </citation>
    <scope>NUCLEOTIDE SEQUENCE [LARGE SCALE GENOMIC DNA]</scope>
    <source>
        <strain evidence="8">SZHN2017</strain>
        <tissue evidence="8">Muscle</tissue>
    </source>
</reference>
<protein>
    <recommendedName>
        <fullName evidence="10">RING-type domain-containing protein</fullName>
    </recommendedName>
</protein>
<dbReference type="InterPro" id="IPR018957">
    <property type="entry name" value="Znf_C3HC4_RING-type"/>
</dbReference>
<keyword evidence="2 4" id="KW-0863">Zinc-finger</keyword>
<evidence type="ECO:0000313" key="9">
    <source>
        <dbReference type="Proteomes" id="UP000245119"/>
    </source>
</evidence>
<sequence length="178" mass="19217">MTTAPGEPHERECAVCTNDFTTPKILPCGHLLCRECVISWMDAKPHAECPLCRCPIVEHQAHSAPSSSDVADDLPTDYVMEALVQNSVVLSKNPSCCVCDDVKADFLCVQCLDLLCSSCSRAHKKLSATRSHDVVSVSTVTPERLAASRPALCADHGEEQRQTSSASPITLPSAHHVH</sequence>
<dbReference type="Gene3D" id="3.30.160.60">
    <property type="entry name" value="Classic Zinc Finger"/>
    <property type="match status" value="1"/>
</dbReference>
<name>A0A2T7NKU1_POMCA</name>